<evidence type="ECO:0000313" key="2">
    <source>
        <dbReference type="Proteomes" id="UP001469089"/>
    </source>
</evidence>
<keyword evidence="2" id="KW-1185">Reference proteome</keyword>
<proteinExistence type="predicted"/>
<dbReference type="EMBL" id="JAOALG010000002">
    <property type="protein sequence ID" value="MEQ5842992.1"/>
    <property type="molecule type" value="Genomic_DNA"/>
</dbReference>
<name>A0ABV1LUR2_9BURK</name>
<sequence length="38" mass="4065">MVAIKRSEGALIQCKSSTVEDKELGWEGVRDVSAGRAS</sequence>
<dbReference type="Proteomes" id="UP001469089">
    <property type="component" value="Unassembled WGS sequence"/>
</dbReference>
<protein>
    <submittedName>
        <fullName evidence="1">Uncharacterized protein</fullName>
    </submittedName>
</protein>
<accession>A0ABV1LUR2</accession>
<reference evidence="1 2" key="1">
    <citation type="journal article" date="2024" name="Chem. Sci.">
        <title>Discovery of a lagriamide polyketide by integrated genome mining, isotopic labeling, and untargeted metabolomics.</title>
        <authorList>
            <person name="Fergusson C.H."/>
            <person name="Saulog J."/>
            <person name="Paulo B.S."/>
            <person name="Wilson D.M."/>
            <person name="Liu D.Y."/>
            <person name="Morehouse N.J."/>
            <person name="Waterworth S."/>
            <person name="Barkei J."/>
            <person name="Gray C.A."/>
            <person name="Kwan J.C."/>
            <person name="Eustaquio A.S."/>
            <person name="Linington R.G."/>
        </authorList>
    </citation>
    <scope>NUCLEOTIDE SEQUENCE [LARGE SCALE GENOMIC DNA]</scope>
    <source>
        <strain evidence="1 2">RL17-338-BIF-B</strain>
    </source>
</reference>
<evidence type="ECO:0000313" key="1">
    <source>
        <dbReference type="EMBL" id="MEQ5842992.1"/>
    </source>
</evidence>
<gene>
    <name evidence="1" type="ORF">N0A02_26410</name>
</gene>
<comment type="caution">
    <text evidence="1">The sequence shown here is derived from an EMBL/GenBank/DDBJ whole genome shotgun (WGS) entry which is preliminary data.</text>
</comment>
<organism evidence="1 2">
    <name type="scientific">Paraburkholderia acidicola</name>
    <dbReference type="NCBI Taxonomy" id="1912599"/>
    <lineage>
        <taxon>Bacteria</taxon>
        <taxon>Pseudomonadati</taxon>
        <taxon>Pseudomonadota</taxon>
        <taxon>Betaproteobacteria</taxon>
        <taxon>Burkholderiales</taxon>
        <taxon>Burkholderiaceae</taxon>
        <taxon>Paraburkholderia</taxon>
    </lineage>
</organism>